<dbReference type="HOGENOM" id="CLU_153215_0_0_6"/>
<reference evidence="2 3" key="1">
    <citation type="journal article" date="2013" name="Genome Announc.">
        <title>Genome Sequence of Plesiomonas shigelloides Strain 302-73 (Serotype O1).</title>
        <authorList>
            <person name="Pique N."/>
            <person name="Aquilini E."/>
            <person name="Alioto T."/>
            <person name="Minana-Galbis D."/>
            <person name="Tomas J.M."/>
        </authorList>
    </citation>
    <scope>NUCLEOTIDE SEQUENCE [LARGE SCALE GENOMIC DNA]</scope>
    <source>
        <strain evidence="2 3">302-73</strain>
    </source>
</reference>
<proteinExistence type="predicted"/>
<sequence length="120" mass="13894">MPVEASIAQVQHLCEALSDIFVDNVVDYHAIAVQARAFPMGQVEQLFFEWVAPVCYANALAPVPSVWAGFEPQLLWQDICHYRQYVTGGSWLRRQRVALHVFFLRQRFAADWRELRGYLP</sequence>
<protein>
    <recommendedName>
        <fullName evidence="1">DUF7079 domain-containing protein</fullName>
    </recommendedName>
</protein>
<organism evidence="2 3">
    <name type="scientific">Plesiomonas shigelloides 302-73</name>
    <dbReference type="NCBI Taxonomy" id="1315976"/>
    <lineage>
        <taxon>Bacteria</taxon>
        <taxon>Pseudomonadati</taxon>
        <taxon>Pseudomonadota</taxon>
        <taxon>Gammaproteobacteria</taxon>
        <taxon>Enterobacterales</taxon>
        <taxon>Enterobacteriaceae</taxon>
        <taxon>Plesiomonas</taxon>
    </lineage>
</organism>
<gene>
    <name evidence="2" type="ORF">PLESHI_08219</name>
</gene>
<dbReference type="PATRIC" id="fig|1315976.3.peg.1625"/>
<comment type="caution">
    <text evidence="2">The sequence shown here is derived from an EMBL/GenBank/DDBJ whole genome shotgun (WGS) entry which is preliminary data.</text>
</comment>
<keyword evidence="3" id="KW-1185">Reference proteome</keyword>
<dbReference type="Pfam" id="PF23296">
    <property type="entry name" value="DUF7079"/>
    <property type="match status" value="1"/>
</dbReference>
<name>R8ARD4_PLESH</name>
<dbReference type="EMBL" id="AQQO01000048">
    <property type="protein sequence ID" value="EON88886.1"/>
    <property type="molecule type" value="Genomic_DNA"/>
</dbReference>
<dbReference type="InterPro" id="IPR055507">
    <property type="entry name" value="DUF7079"/>
</dbReference>
<dbReference type="Proteomes" id="UP000014012">
    <property type="component" value="Unassembled WGS sequence"/>
</dbReference>
<dbReference type="AlphaFoldDB" id="R8ARD4"/>
<evidence type="ECO:0000313" key="3">
    <source>
        <dbReference type="Proteomes" id="UP000014012"/>
    </source>
</evidence>
<accession>R8ARD4</accession>
<evidence type="ECO:0000259" key="1">
    <source>
        <dbReference type="Pfam" id="PF23296"/>
    </source>
</evidence>
<evidence type="ECO:0000313" key="2">
    <source>
        <dbReference type="EMBL" id="EON88886.1"/>
    </source>
</evidence>
<dbReference type="OrthoDB" id="8684941at2"/>
<feature type="domain" description="DUF7079" evidence="1">
    <location>
        <begin position="10"/>
        <end position="116"/>
    </location>
</feature>